<gene>
    <name evidence="3" type="ORF">K7472_01475</name>
</gene>
<reference evidence="3 4" key="1">
    <citation type="submission" date="2021-08" db="EMBL/GenBank/DDBJ databases">
        <title>Streptomyces sp. PTM05 isolated from lichen.</title>
        <authorList>
            <person name="Somphong A."/>
            <person name="Phongsopitanun W."/>
            <person name="Tanasupawat S."/>
        </authorList>
    </citation>
    <scope>NUCLEOTIDE SEQUENCE [LARGE SCALE GENOMIC DNA]</scope>
    <source>
        <strain evidence="3 4">Ptm05</strain>
    </source>
</reference>
<name>A0ABS7QL81_9ACTN</name>
<evidence type="ECO:0000259" key="2">
    <source>
        <dbReference type="Pfam" id="PF21836"/>
    </source>
</evidence>
<protein>
    <recommendedName>
        <fullName evidence="2">DUF6895 domain-containing protein</fullName>
    </recommendedName>
</protein>
<feature type="region of interest" description="Disordered" evidence="1">
    <location>
        <begin position="299"/>
        <end position="322"/>
    </location>
</feature>
<dbReference type="Pfam" id="PF21836">
    <property type="entry name" value="DUF6895"/>
    <property type="match status" value="1"/>
</dbReference>
<dbReference type="EMBL" id="JAINVZ010000001">
    <property type="protein sequence ID" value="MBY8883516.1"/>
    <property type="molecule type" value="Genomic_DNA"/>
</dbReference>
<evidence type="ECO:0000256" key="1">
    <source>
        <dbReference type="SAM" id="MobiDB-lite"/>
    </source>
</evidence>
<sequence>MTAPYADEVARAALRWVRGHRDDFALPADVTDPRTPVDRTLKPLGELAQLCLSIRRATPPDDERHHVAAELVDFAWRQTDDGALFLDLLRAEPFATYPLEIYAAFAEAGLRHPEFERLAGAVLRTRNWRATEQDPNRRLGILNTERRGGFPRTADPAEALERTWLGALPEPWSFERPSGYALTHTVFHLTNWGAAPHAVPDDLARYLGTWLPAWTDGCLEDQQWDLGCELLAVAASLPEPSDPTPETAGAARESDESVWARIAEAQDEQGGLPEVGGRPRDFTHCYHSTLVAAFAATLTTERTAPPPRTAPLATEPLDGART</sequence>
<organism evidence="3 4">
    <name type="scientific">Streptantibioticus parmotrematis</name>
    <dbReference type="NCBI Taxonomy" id="2873249"/>
    <lineage>
        <taxon>Bacteria</taxon>
        <taxon>Bacillati</taxon>
        <taxon>Actinomycetota</taxon>
        <taxon>Actinomycetes</taxon>
        <taxon>Kitasatosporales</taxon>
        <taxon>Streptomycetaceae</taxon>
        <taxon>Streptantibioticus</taxon>
    </lineage>
</organism>
<accession>A0ABS7QL81</accession>
<dbReference type="InterPro" id="IPR054190">
    <property type="entry name" value="DUF6895"/>
</dbReference>
<dbReference type="Proteomes" id="UP001198565">
    <property type="component" value="Unassembled WGS sequence"/>
</dbReference>
<proteinExistence type="predicted"/>
<keyword evidence="4" id="KW-1185">Reference proteome</keyword>
<dbReference type="RefSeq" id="WP_222973147.1">
    <property type="nucleotide sequence ID" value="NZ_JAINVZ010000001.1"/>
</dbReference>
<comment type="caution">
    <text evidence="3">The sequence shown here is derived from an EMBL/GenBank/DDBJ whole genome shotgun (WGS) entry which is preliminary data.</text>
</comment>
<evidence type="ECO:0000313" key="3">
    <source>
        <dbReference type="EMBL" id="MBY8883516.1"/>
    </source>
</evidence>
<feature type="region of interest" description="Disordered" evidence="1">
    <location>
        <begin position="237"/>
        <end position="256"/>
    </location>
</feature>
<feature type="domain" description="DUF6895" evidence="2">
    <location>
        <begin position="10"/>
        <end position="297"/>
    </location>
</feature>
<evidence type="ECO:0000313" key="4">
    <source>
        <dbReference type="Proteomes" id="UP001198565"/>
    </source>
</evidence>